<feature type="domain" description="TonB-dependent receptor plug" evidence="12">
    <location>
        <begin position="143"/>
        <end position="264"/>
    </location>
</feature>
<comment type="subcellular location">
    <subcellularLocation>
        <location evidence="1 8">Cell outer membrane</location>
        <topology evidence="1 8">Multi-pass membrane protein</topology>
    </subcellularLocation>
</comment>
<dbReference type="InterPro" id="IPR000531">
    <property type="entry name" value="Beta-barrel_TonB"/>
</dbReference>
<dbReference type="InterPro" id="IPR008969">
    <property type="entry name" value="CarboxyPept-like_regulatory"/>
</dbReference>
<dbReference type="InterPro" id="IPR012910">
    <property type="entry name" value="Plug_dom"/>
</dbReference>
<dbReference type="GO" id="GO:0009279">
    <property type="term" value="C:cell outer membrane"/>
    <property type="evidence" value="ECO:0007669"/>
    <property type="project" value="UniProtKB-SubCell"/>
</dbReference>
<comment type="caution">
    <text evidence="13">The sequence shown here is derived from an EMBL/GenBank/DDBJ whole genome shotgun (WGS) entry which is preliminary data.</text>
</comment>
<evidence type="ECO:0000259" key="11">
    <source>
        <dbReference type="Pfam" id="PF00593"/>
    </source>
</evidence>
<evidence type="ECO:0000256" key="4">
    <source>
        <dbReference type="ARBA" id="ARBA00022692"/>
    </source>
</evidence>
<dbReference type="InterPro" id="IPR023997">
    <property type="entry name" value="TonB-dep_OMP_SusC/RagA_CS"/>
</dbReference>
<dbReference type="NCBIfam" id="TIGR04057">
    <property type="entry name" value="SusC_RagA_signa"/>
    <property type="match status" value="1"/>
</dbReference>
<keyword evidence="4 8" id="KW-0812">Transmembrane</keyword>
<keyword evidence="3 8" id="KW-1134">Transmembrane beta strand</keyword>
<dbReference type="InterPro" id="IPR037066">
    <property type="entry name" value="Plug_dom_sf"/>
</dbReference>
<dbReference type="SUPFAM" id="SSF56935">
    <property type="entry name" value="Porins"/>
    <property type="match status" value="1"/>
</dbReference>
<reference evidence="13 14" key="1">
    <citation type="submission" date="2019-02" db="EMBL/GenBank/DDBJ databases">
        <title>Pedobacter sp. RP-3-11 sp. nov., isolated from Arctic soil.</title>
        <authorList>
            <person name="Dahal R.H."/>
        </authorList>
    </citation>
    <scope>NUCLEOTIDE SEQUENCE [LARGE SCALE GENOMIC DNA]</scope>
    <source>
        <strain evidence="13 14">RP-3-11</strain>
    </source>
</reference>
<keyword evidence="2 8" id="KW-0813">Transport</keyword>
<evidence type="ECO:0000313" key="14">
    <source>
        <dbReference type="Proteomes" id="UP000291485"/>
    </source>
</evidence>
<sequence>MPCLHFCLSFRNYFFLNQQTKFMKKTINIVVMALLCLNFWAAAQTVPIKLSGTVRDKAGKPIPGVTIKTAEKERITYTDKDGKFSLTVDKLNGILTISSVGYQTANIPFGPKLTLEIILNETAGSLDDVVVIAYGTTTIKLNTGAIGKVSASEIALQPVSNPLSALQGRIPGLAITQNSGINGAGLKVQIRGQGSLMQGSEPLFIIDGIPFSPGNNAINTVTNATGSNGVSPFSTINPSEIESVEILKDADATSIYGSRGANGIILITTKKGVAGKSRLNLNIYNGYSHITRTMDMLATEDYLIMRKEGFKNDGLTLTNANAPDLLLWNQTRYTNFKDILIGGNAKTTDVQSSISGGTEKTRFLISGGYHGETSVFPGEQRDDKLSGRISLNHRSTDERFSLDFNGGLLYDRNKMSSGDLTAYINMPPNMRLYDDAGNLNWQEGGTFFGGAITNPLAAANRQYTGKFSNLTTSVNMAYEILAGLKGKVSLGYNSLSGNDQALNPSSSINPNSGTLPYSNFGRSFLGSWIVEPQLEYTNTSGKGKLNILAGGTLQNTSSNTLSVSAQNYRNDILLSSIAAAGNVTTSNSDYAYRYTAIYGRINYNFADKYLINLTGRRDGSSRFGPGKRFANFGALGTAWIFTGEDYIREKLSWLSFGKIRASYGTTGNDQIGNYKFLDTWTNSSLLYQGNAGLQPSSLYNADFSWETNHKAEVALELGLLKNRIMLSAAYFVNHSGNQLINYQLPIQTGFTSILRNFDAVVQNSGLEISLESTNFLSGAFKWTSNANLSIPKNKLVKFSGLDRSSYANTYIIGEPLSAKRVLEYLGVDQSTGIYSFRDLNGDGLYDASDRILVRNIQPDFYGGLQNSFSYKNIKLDIFLEFRKQIGYNYLYTQSTFIPGYFYFNQPTIVLDRWQAVGDLADIQRFVASGSSSAYAPAGSYLPASSAVFSDASFIRLKNVSLTYAFAERWVKKLKLQQLSIYVHGQNLLTMTGYKGADPESQNLFVLPPLRTITAGLQLTL</sequence>
<evidence type="ECO:0000256" key="10">
    <source>
        <dbReference type="SAM" id="Phobius"/>
    </source>
</evidence>
<dbReference type="SUPFAM" id="SSF49464">
    <property type="entry name" value="Carboxypeptidase regulatory domain-like"/>
    <property type="match status" value="1"/>
</dbReference>
<name>A0A4R0P9W5_9SPHI</name>
<comment type="similarity">
    <text evidence="8 9">Belongs to the TonB-dependent receptor family.</text>
</comment>
<dbReference type="Gene3D" id="2.60.40.1120">
    <property type="entry name" value="Carboxypeptidase-like, regulatory domain"/>
    <property type="match status" value="1"/>
</dbReference>
<dbReference type="EMBL" id="SJSN01000001">
    <property type="protein sequence ID" value="TCD12977.1"/>
    <property type="molecule type" value="Genomic_DNA"/>
</dbReference>
<evidence type="ECO:0000256" key="1">
    <source>
        <dbReference type="ARBA" id="ARBA00004571"/>
    </source>
</evidence>
<evidence type="ECO:0000256" key="2">
    <source>
        <dbReference type="ARBA" id="ARBA00022448"/>
    </source>
</evidence>
<dbReference type="NCBIfam" id="TIGR04056">
    <property type="entry name" value="OMP_RagA_SusC"/>
    <property type="match status" value="1"/>
</dbReference>
<evidence type="ECO:0000256" key="6">
    <source>
        <dbReference type="ARBA" id="ARBA00023136"/>
    </source>
</evidence>
<accession>A0A4R0P9W5</accession>
<evidence type="ECO:0000256" key="9">
    <source>
        <dbReference type="RuleBase" id="RU003357"/>
    </source>
</evidence>
<keyword evidence="7 8" id="KW-0998">Cell outer membrane</keyword>
<keyword evidence="14" id="KW-1185">Reference proteome</keyword>
<evidence type="ECO:0000256" key="5">
    <source>
        <dbReference type="ARBA" id="ARBA00023077"/>
    </source>
</evidence>
<dbReference type="Pfam" id="PF07715">
    <property type="entry name" value="Plug"/>
    <property type="match status" value="1"/>
</dbReference>
<dbReference type="Proteomes" id="UP000291485">
    <property type="component" value="Unassembled WGS sequence"/>
</dbReference>
<feature type="domain" description="TonB-dependent receptor-like beta-barrel" evidence="11">
    <location>
        <begin position="439"/>
        <end position="987"/>
    </location>
</feature>
<keyword evidence="5 9" id="KW-0798">TonB box</keyword>
<keyword evidence="6 8" id="KW-0472">Membrane</keyword>
<dbReference type="InterPro" id="IPR023996">
    <property type="entry name" value="TonB-dep_OMP_SusC/RagA"/>
</dbReference>
<feature type="transmembrane region" description="Helical" evidence="10">
    <location>
        <begin position="26"/>
        <end position="43"/>
    </location>
</feature>
<dbReference type="PROSITE" id="PS52016">
    <property type="entry name" value="TONB_DEPENDENT_REC_3"/>
    <property type="match status" value="1"/>
</dbReference>
<protein>
    <submittedName>
        <fullName evidence="13">SusC/RagA family TonB-linked outer membrane protein</fullName>
    </submittedName>
</protein>
<dbReference type="InterPro" id="IPR039426">
    <property type="entry name" value="TonB-dep_rcpt-like"/>
</dbReference>
<dbReference type="Gene3D" id="2.40.170.20">
    <property type="entry name" value="TonB-dependent receptor, beta-barrel domain"/>
    <property type="match status" value="1"/>
</dbReference>
<gene>
    <name evidence="13" type="ORF">EZ449_02720</name>
</gene>
<dbReference type="OrthoDB" id="9768177at2"/>
<evidence type="ECO:0000256" key="3">
    <source>
        <dbReference type="ARBA" id="ARBA00022452"/>
    </source>
</evidence>
<dbReference type="InterPro" id="IPR036942">
    <property type="entry name" value="Beta-barrel_TonB_sf"/>
</dbReference>
<proteinExistence type="inferred from homology"/>
<organism evidence="13 14">
    <name type="scientific">Pedobacter frigidisoli</name>
    <dbReference type="NCBI Taxonomy" id="2530455"/>
    <lineage>
        <taxon>Bacteria</taxon>
        <taxon>Pseudomonadati</taxon>
        <taxon>Bacteroidota</taxon>
        <taxon>Sphingobacteriia</taxon>
        <taxon>Sphingobacteriales</taxon>
        <taxon>Sphingobacteriaceae</taxon>
        <taxon>Pedobacter</taxon>
    </lineage>
</organism>
<dbReference type="AlphaFoldDB" id="A0A4R0P9W5"/>
<evidence type="ECO:0000259" key="12">
    <source>
        <dbReference type="Pfam" id="PF07715"/>
    </source>
</evidence>
<dbReference type="Gene3D" id="2.170.130.10">
    <property type="entry name" value="TonB-dependent receptor, plug domain"/>
    <property type="match status" value="1"/>
</dbReference>
<keyword evidence="10" id="KW-1133">Transmembrane helix</keyword>
<evidence type="ECO:0000256" key="7">
    <source>
        <dbReference type="ARBA" id="ARBA00023237"/>
    </source>
</evidence>
<evidence type="ECO:0000256" key="8">
    <source>
        <dbReference type="PROSITE-ProRule" id="PRU01360"/>
    </source>
</evidence>
<dbReference type="Pfam" id="PF00593">
    <property type="entry name" value="TonB_dep_Rec_b-barrel"/>
    <property type="match status" value="1"/>
</dbReference>
<evidence type="ECO:0000313" key="13">
    <source>
        <dbReference type="EMBL" id="TCD12977.1"/>
    </source>
</evidence>
<dbReference type="Pfam" id="PF13715">
    <property type="entry name" value="CarbopepD_reg_2"/>
    <property type="match status" value="1"/>
</dbReference>